<evidence type="ECO:0000313" key="10">
    <source>
        <dbReference type="EMBL" id="TKA31362.1"/>
    </source>
</evidence>
<keyword evidence="3" id="KW-0479">Metal-binding</keyword>
<keyword evidence="8" id="KW-1015">Disulfide bond</keyword>
<dbReference type="CDD" id="cd04275">
    <property type="entry name" value="ZnMc_pappalysin_like"/>
    <property type="match status" value="1"/>
</dbReference>
<evidence type="ECO:0000256" key="2">
    <source>
        <dbReference type="ARBA" id="ARBA00022670"/>
    </source>
</evidence>
<dbReference type="Proteomes" id="UP000308549">
    <property type="component" value="Unassembled WGS sequence"/>
</dbReference>
<evidence type="ECO:0000256" key="7">
    <source>
        <dbReference type="ARBA" id="ARBA00023049"/>
    </source>
</evidence>
<dbReference type="GO" id="GO:0008237">
    <property type="term" value="F:metallopeptidase activity"/>
    <property type="evidence" value="ECO:0007669"/>
    <property type="project" value="UniProtKB-KW"/>
</dbReference>
<accession>A0A4U0U9L0</accession>
<dbReference type="Gene3D" id="3.40.390.10">
    <property type="entry name" value="Collagenase (Catalytic Domain)"/>
    <property type="match status" value="1"/>
</dbReference>
<dbReference type="GO" id="GO:0006508">
    <property type="term" value="P:proteolysis"/>
    <property type="evidence" value="ECO:0007669"/>
    <property type="project" value="UniProtKB-KW"/>
</dbReference>
<dbReference type="InterPro" id="IPR008754">
    <property type="entry name" value="Peptidase_M43"/>
</dbReference>
<reference evidence="10 11" key="1">
    <citation type="submission" date="2017-03" db="EMBL/GenBank/DDBJ databases">
        <title>Genomes of endolithic fungi from Antarctica.</title>
        <authorList>
            <person name="Coleine C."/>
            <person name="Masonjones S."/>
            <person name="Stajich J.E."/>
        </authorList>
    </citation>
    <scope>NUCLEOTIDE SEQUENCE [LARGE SCALE GENOMIC DNA]</scope>
    <source>
        <strain evidence="10 11">CCFEE 6315</strain>
    </source>
</reference>
<evidence type="ECO:0000256" key="5">
    <source>
        <dbReference type="ARBA" id="ARBA00022801"/>
    </source>
</evidence>
<comment type="caution">
    <text evidence="10">The sequence shown here is derived from an EMBL/GenBank/DDBJ whole genome shotgun (WGS) entry which is preliminary data.</text>
</comment>
<dbReference type="EMBL" id="NAJL01000008">
    <property type="protein sequence ID" value="TKA31362.1"/>
    <property type="molecule type" value="Genomic_DNA"/>
</dbReference>
<dbReference type="PANTHER" id="PTHR47466:SF1">
    <property type="entry name" value="METALLOPROTEASE MEP1 (AFU_ORTHOLOGUE AFUA_1G07730)-RELATED"/>
    <property type="match status" value="1"/>
</dbReference>
<keyword evidence="4" id="KW-0732">Signal</keyword>
<dbReference type="AlphaFoldDB" id="A0A4U0U9L0"/>
<evidence type="ECO:0000256" key="3">
    <source>
        <dbReference type="ARBA" id="ARBA00022723"/>
    </source>
</evidence>
<evidence type="ECO:0000256" key="4">
    <source>
        <dbReference type="ARBA" id="ARBA00022729"/>
    </source>
</evidence>
<dbReference type="InterPro" id="IPR024079">
    <property type="entry name" value="MetalloPept_cat_dom_sf"/>
</dbReference>
<dbReference type="PANTHER" id="PTHR47466">
    <property type="match status" value="1"/>
</dbReference>
<dbReference type="GO" id="GO:0046872">
    <property type="term" value="F:metal ion binding"/>
    <property type="evidence" value="ECO:0007669"/>
    <property type="project" value="UniProtKB-KW"/>
</dbReference>
<keyword evidence="7" id="KW-0482">Metalloprotease</keyword>
<keyword evidence="5" id="KW-0378">Hydrolase</keyword>
<evidence type="ECO:0000259" key="9">
    <source>
        <dbReference type="Pfam" id="PF05572"/>
    </source>
</evidence>
<evidence type="ECO:0000256" key="8">
    <source>
        <dbReference type="ARBA" id="ARBA00023157"/>
    </source>
</evidence>
<dbReference type="Pfam" id="PF05572">
    <property type="entry name" value="Peptidase_M43"/>
    <property type="match status" value="1"/>
</dbReference>
<gene>
    <name evidence="10" type="ORF">B0A50_02207</name>
</gene>
<sequence length="294" mass="32820">MDKAYHSLPLLVAALGWEAEMYKSLRPVKGFAAASVLAQEYTRCYTPITGNPPPELDTEISRSDIEKRGLLDFEVDTYVHVITSEAKEGMYPQSMVEEQMRVLNNEYQWSGISFNTKSIDYSVNDTWASALDGPIEIEYKQALRQGSYDDLNLYFLSDLGGGLLGFCYFPESNPSAQQQLLDGCTNLAGSMPGGEVPNYNLGYTAVHETGHWFGLYHVFQGSSCVGTGDYIIDTPKQKTATSGCPLMQDSCPGRFGFDSIHNFMDYSYDTCMTRFTPLQSLRMLWSYATLRAGK</sequence>
<name>A0A4U0U9L0_9PEZI</name>
<organism evidence="10 11">
    <name type="scientific">Salinomyces thailandicus</name>
    <dbReference type="NCBI Taxonomy" id="706561"/>
    <lineage>
        <taxon>Eukaryota</taxon>
        <taxon>Fungi</taxon>
        <taxon>Dikarya</taxon>
        <taxon>Ascomycota</taxon>
        <taxon>Pezizomycotina</taxon>
        <taxon>Dothideomycetes</taxon>
        <taxon>Dothideomycetidae</taxon>
        <taxon>Mycosphaerellales</taxon>
        <taxon>Teratosphaeriaceae</taxon>
        <taxon>Salinomyces</taxon>
    </lineage>
</organism>
<comment type="similarity">
    <text evidence="1">Belongs to the peptidase M43B family.</text>
</comment>
<evidence type="ECO:0000256" key="6">
    <source>
        <dbReference type="ARBA" id="ARBA00022833"/>
    </source>
</evidence>
<keyword evidence="2" id="KW-0645">Protease</keyword>
<dbReference type="OrthoDB" id="536211at2759"/>
<protein>
    <recommendedName>
        <fullName evidence="9">Peptidase M43 pregnancy-associated plasma-A domain-containing protein</fullName>
    </recommendedName>
</protein>
<keyword evidence="6" id="KW-0862">Zinc</keyword>
<evidence type="ECO:0000313" key="11">
    <source>
        <dbReference type="Proteomes" id="UP000308549"/>
    </source>
</evidence>
<dbReference type="SUPFAM" id="SSF55486">
    <property type="entry name" value="Metalloproteases ('zincins'), catalytic domain"/>
    <property type="match status" value="1"/>
</dbReference>
<evidence type="ECO:0000256" key="1">
    <source>
        <dbReference type="ARBA" id="ARBA00008721"/>
    </source>
</evidence>
<proteinExistence type="inferred from homology"/>
<feature type="domain" description="Peptidase M43 pregnancy-associated plasma-A" evidence="9">
    <location>
        <begin position="152"/>
        <end position="283"/>
    </location>
</feature>
<keyword evidence="11" id="KW-1185">Reference proteome</keyword>